<dbReference type="Pfam" id="PF23232">
    <property type="entry name" value="AAA_lid_13"/>
    <property type="match status" value="1"/>
</dbReference>
<proteinExistence type="predicted"/>
<reference evidence="4" key="1">
    <citation type="journal article" date="2020" name="Stud. Mycol.">
        <title>101 Dothideomycetes genomes: A test case for predicting lifestyles and emergence of pathogens.</title>
        <authorList>
            <person name="Haridas S."/>
            <person name="Albert R."/>
            <person name="Binder M."/>
            <person name="Bloem J."/>
            <person name="LaButti K."/>
            <person name="Salamov A."/>
            <person name="Andreopoulos B."/>
            <person name="Baker S."/>
            <person name="Barry K."/>
            <person name="Bills G."/>
            <person name="Bluhm B."/>
            <person name="Cannon C."/>
            <person name="Castanera R."/>
            <person name="Culley D."/>
            <person name="Daum C."/>
            <person name="Ezra D."/>
            <person name="Gonzalez J."/>
            <person name="Henrissat B."/>
            <person name="Kuo A."/>
            <person name="Liang C."/>
            <person name="Lipzen A."/>
            <person name="Lutzoni F."/>
            <person name="Magnuson J."/>
            <person name="Mondo S."/>
            <person name="Nolan M."/>
            <person name="Ohm R."/>
            <person name="Pangilinan J."/>
            <person name="Park H.-J."/>
            <person name="Ramirez L."/>
            <person name="Alfaro M."/>
            <person name="Sun H."/>
            <person name="Tritt A."/>
            <person name="Yoshinaga Y."/>
            <person name="Zwiers L.-H."/>
            <person name="Turgeon B."/>
            <person name="Goodwin S."/>
            <person name="Spatafora J."/>
            <person name="Crous P."/>
            <person name="Grigoriev I."/>
        </authorList>
    </citation>
    <scope>NUCLEOTIDE SEQUENCE [LARGE SCALE GENOMIC DNA]</scope>
    <source>
        <strain evidence="4">CBS 304.66</strain>
    </source>
</reference>
<evidence type="ECO:0000259" key="2">
    <source>
        <dbReference type="SMART" id="SM00382"/>
    </source>
</evidence>
<dbReference type="InterPro" id="IPR003593">
    <property type="entry name" value="AAA+_ATPase"/>
</dbReference>
<protein>
    <recommendedName>
        <fullName evidence="2">AAA+ ATPase domain-containing protein</fullName>
    </recommendedName>
</protein>
<evidence type="ECO:0000313" key="4">
    <source>
        <dbReference type="Proteomes" id="UP000800093"/>
    </source>
</evidence>
<dbReference type="InterPro" id="IPR056599">
    <property type="entry name" value="AAA_lid_fung"/>
</dbReference>
<feature type="region of interest" description="Disordered" evidence="1">
    <location>
        <begin position="64"/>
        <end position="87"/>
    </location>
</feature>
<keyword evidence="4" id="KW-1185">Reference proteome</keyword>
<dbReference type="AlphaFoldDB" id="A0A9P4N9N0"/>
<accession>A0A9P4N9N0</accession>
<name>A0A9P4N9N0_9PLEO</name>
<dbReference type="OrthoDB" id="10042665at2759"/>
<dbReference type="InterPro" id="IPR054289">
    <property type="entry name" value="DUF7025"/>
</dbReference>
<sequence>MSQFEEDISSSDPARLNVKFKTNIASMDAGPRHSILPNDSEQENIYQSKIMKLEERIELLEAQTFRNHQETNSDEESGGDLAPRRSPSFCDTEEMIVKVNRLTRRQWQQLRRREEKFEAEKHQDTIKKTLDKVRKPETSVKKHVLDIVLDKGDNDAARVPSLSQESLTCGRIRINSHLIISALNDLLNQDLREPSILIHPFKILVDNEEKIRSHLRSMQKSQTDGLQSPEMNMAELKAKIEHFNCLVDVMNTNLKSELKIARQIKNGEVEDVHFSHLWHLFPPGEVIYPLRSDVDELPQAYKVLFVSGGRPKIASQAFTWFLPDELDVRYASKTSPFHLDCMFLDFDGKHFRPVQREITIPYYGGSLPITSLPVCPITFLKSPMREKVVKELQDRGRLFFSLAKREASHKEYIGLTLDPEGREQINSRIIIDFAEAVSAMQVKEKELESIIRLNRPRYHSITLPTDEEKKPRFGLSFYKTSDVRELSEIMKDELPDPSYFDDSQYDRERSDRLTAKYRVLQPPEYEMDEKEVQKGDFILFPGSVYAFVLRKRRYCKCDVRLIRDVTLNEDAFKELVTPGRHKNLIKALIEMHTRGPRPIMLPTAADQITTNKGETVQTAKGSSVEPLREDVLTQWTQEQSTGEGLQDIVRGKGQGLIILLHGAPGTGKTLTAETVAEATRRPLLSVTCGDIGGDPFELEHTLERIFTLAHRWGCVLLLDEADVFLAARDRENFDRNGMVSVFLRVLEYYSGILILTSNREGVIDEAFKSRIHLSLRYPPLSWDTTKAIWKRNILQFEKMRNTKIDRSSLVRFAKMHFLKDQNLRWNGRQIFNAFQTAVAMADQEHAEHPEKYPEPIIRVRHFEKVAEITAEFEQYLQEVHDGRTDSQRLRDYGFRADYWRPQDHEQELILATNRRSYEPTSRNAQQYYPSSSHILPRKFYEKIETDWSSSDEDDSQIKRTTKRQHKGREVHNNQQSLDSRDMDF</sequence>
<dbReference type="SMART" id="SM00382">
    <property type="entry name" value="AAA"/>
    <property type="match status" value="1"/>
</dbReference>
<dbReference type="GO" id="GO:0005524">
    <property type="term" value="F:ATP binding"/>
    <property type="evidence" value="ECO:0007669"/>
    <property type="project" value="InterPro"/>
</dbReference>
<evidence type="ECO:0000256" key="1">
    <source>
        <dbReference type="SAM" id="MobiDB-lite"/>
    </source>
</evidence>
<dbReference type="SUPFAM" id="SSF52540">
    <property type="entry name" value="P-loop containing nucleoside triphosphate hydrolases"/>
    <property type="match status" value="1"/>
</dbReference>
<dbReference type="InterPro" id="IPR027417">
    <property type="entry name" value="P-loop_NTPase"/>
</dbReference>
<feature type="domain" description="AAA+ ATPase" evidence="2">
    <location>
        <begin position="654"/>
        <end position="778"/>
    </location>
</feature>
<dbReference type="PANTHER" id="PTHR46411:SF2">
    <property type="entry name" value="AAA+ ATPASE DOMAIN-CONTAINING PROTEIN"/>
    <property type="match status" value="1"/>
</dbReference>
<feature type="compositionally biased region" description="Basic residues" evidence="1">
    <location>
        <begin position="959"/>
        <end position="968"/>
    </location>
</feature>
<dbReference type="CDD" id="cd19481">
    <property type="entry name" value="RecA-like_protease"/>
    <property type="match status" value="1"/>
</dbReference>
<dbReference type="Proteomes" id="UP000800093">
    <property type="component" value="Unassembled WGS sequence"/>
</dbReference>
<feature type="region of interest" description="Disordered" evidence="1">
    <location>
        <begin position="945"/>
        <end position="984"/>
    </location>
</feature>
<dbReference type="Pfam" id="PF22942">
    <property type="entry name" value="DUF7025"/>
    <property type="match status" value="1"/>
</dbReference>
<dbReference type="GO" id="GO:0016887">
    <property type="term" value="F:ATP hydrolysis activity"/>
    <property type="evidence" value="ECO:0007669"/>
    <property type="project" value="InterPro"/>
</dbReference>
<dbReference type="Pfam" id="PF00004">
    <property type="entry name" value="AAA"/>
    <property type="match status" value="1"/>
</dbReference>
<gene>
    <name evidence="3" type="ORF">CC78DRAFT_575278</name>
</gene>
<dbReference type="InterPro" id="IPR003959">
    <property type="entry name" value="ATPase_AAA_core"/>
</dbReference>
<organism evidence="3 4">
    <name type="scientific">Lojkania enalia</name>
    <dbReference type="NCBI Taxonomy" id="147567"/>
    <lineage>
        <taxon>Eukaryota</taxon>
        <taxon>Fungi</taxon>
        <taxon>Dikarya</taxon>
        <taxon>Ascomycota</taxon>
        <taxon>Pezizomycotina</taxon>
        <taxon>Dothideomycetes</taxon>
        <taxon>Pleosporomycetidae</taxon>
        <taxon>Pleosporales</taxon>
        <taxon>Pleosporales incertae sedis</taxon>
        <taxon>Lojkania</taxon>
    </lineage>
</organism>
<evidence type="ECO:0000313" key="3">
    <source>
        <dbReference type="EMBL" id="KAF2269174.1"/>
    </source>
</evidence>
<comment type="caution">
    <text evidence="3">The sequence shown here is derived from an EMBL/GenBank/DDBJ whole genome shotgun (WGS) entry which is preliminary data.</text>
</comment>
<dbReference type="EMBL" id="ML986583">
    <property type="protein sequence ID" value="KAF2269174.1"/>
    <property type="molecule type" value="Genomic_DNA"/>
</dbReference>
<dbReference type="PANTHER" id="PTHR46411">
    <property type="entry name" value="FAMILY ATPASE, PUTATIVE-RELATED"/>
    <property type="match status" value="1"/>
</dbReference>
<dbReference type="Gene3D" id="3.40.50.300">
    <property type="entry name" value="P-loop containing nucleotide triphosphate hydrolases"/>
    <property type="match status" value="1"/>
</dbReference>